<dbReference type="RefSeq" id="WP_042519267.1">
    <property type="nucleotide sequence ID" value="NZ_JAXESS010000098.1"/>
</dbReference>
<name>A0A0D0IZZ2_9BACT</name>
<dbReference type="EMBL" id="JXQK01000053">
    <property type="protein sequence ID" value="KIP62598.1"/>
    <property type="molecule type" value="Genomic_DNA"/>
</dbReference>
<reference evidence="3 4" key="1">
    <citation type="submission" date="2015-01" db="EMBL/GenBank/DDBJ databases">
        <title>Comparative genomics of non-oral Prevotella species.</title>
        <authorList>
            <person name="Accetto T."/>
            <person name="Nograsek B."/>
            <person name="Avgustin G."/>
        </authorList>
    </citation>
    <scope>NUCLEOTIDE SEQUENCE [LARGE SCALE GENOMIC DNA]</scope>
    <source>
        <strain evidence="3 4">P5-119</strain>
    </source>
</reference>
<dbReference type="Pfam" id="PF19573">
    <property type="entry name" value="DUF6089"/>
    <property type="match status" value="1"/>
</dbReference>
<gene>
    <name evidence="3" type="ORF">ST44_06790</name>
</gene>
<dbReference type="Proteomes" id="UP000032046">
    <property type="component" value="Unassembled WGS sequence"/>
</dbReference>
<dbReference type="InterPro" id="IPR045743">
    <property type="entry name" value="DUF6089"/>
</dbReference>
<dbReference type="AlphaFoldDB" id="A0A0D0IZZ2"/>
<dbReference type="OrthoDB" id="654178at2"/>
<dbReference type="Gene3D" id="2.40.160.20">
    <property type="match status" value="1"/>
</dbReference>
<evidence type="ECO:0000256" key="1">
    <source>
        <dbReference type="SAM" id="SignalP"/>
    </source>
</evidence>
<keyword evidence="4" id="KW-1185">Reference proteome</keyword>
<proteinExistence type="predicted"/>
<dbReference type="InterPro" id="IPR011250">
    <property type="entry name" value="OMP/PagP_B-barrel"/>
</dbReference>
<keyword evidence="1" id="KW-0732">Signal</keyword>
<evidence type="ECO:0000259" key="2">
    <source>
        <dbReference type="Pfam" id="PF19573"/>
    </source>
</evidence>
<dbReference type="GeneID" id="93484928"/>
<evidence type="ECO:0000313" key="4">
    <source>
        <dbReference type="Proteomes" id="UP000032046"/>
    </source>
</evidence>
<dbReference type="STRING" id="1602171.ST44_06790"/>
<evidence type="ECO:0000313" key="3">
    <source>
        <dbReference type="EMBL" id="KIP62598.1"/>
    </source>
</evidence>
<accession>A0A0D0IZZ2</accession>
<protein>
    <submittedName>
        <fullName evidence="3">Membrane protein</fullName>
    </submittedName>
</protein>
<feature type="signal peptide" evidence="1">
    <location>
        <begin position="1"/>
        <end position="23"/>
    </location>
</feature>
<comment type="caution">
    <text evidence="3">The sequence shown here is derived from an EMBL/GenBank/DDBJ whole genome shotgun (WGS) entry which is preliminary data.</text>
</comment>
<feature type="chain" id="PRO_5002212710" evidence="1">
    <location>
        <begin position="24"/>
        <end position="232"/>
    </location>
</feature>
<organism evidence="3 4">
    <name type="scientific">Prevotella pectinovora</name>
    <dbReference type="NCBI Taxonomy" id="1602169"/>
    <lineage>
        <taxon>Bacteria</taxon>
        <taxon>Pseudomonadati</taxon>
        <taxon>Bacteroidota</taxon>
        <taxon>Bacteroidia</taxon>
        <taxon>Bacteroidales</taxon>
        <taxon>Prevotellaceae</taxon>
        <taxon>Prevotella</taxon>
    </lineage>
</organism>
<dbReference type="SUPFAM" id="SSF56925">
    <property type="entry name" value="OMPA-like"/>
    <property type="match status" value="1"/>
</dbReference>
<sequence>MRLAERGWALLLLLLLLPLTMQAQEDDMYKMEIGAGVGLVSYEGDFNGSVAKNAQPGASLVLRRVFNPYMGLKLNLLYGKLKGDSDGEKTYYPDYQQEKYSFSNTLMDLSLTYEYNFWPYGTGRDYRGAQKLTPFVFLGLGATYVKTSDKSVFTGNFPLGVGVKYKLGKRVNLGLEWAIHFSLSDELDGVKDPYMIKSSGLFKNTDCYSALQLTLTYSFMQKCRTCNSDKYD</sequence>
<feature type="domain" description="DUF6089" evidence="2">
    <location>
        <begin position="13"/>
        <end position="226"/>
    </location>
</feature>